<organism evidence="1 2">
    <name type="scientific">Amniculicola lignicola CBS 123094</name>
    <dbReference type="NCBI Taxonomy" id="1392246"/>
    <lineage>
        <taxon>Eukaryota</taxon>
        <taxon>Fungi</taxon>
        <taxon>Dikarya</taxon>
        <taxon>Ascomycota</taxon>
        <taxon>Pezizomycotina</taxon>
        <taxon>Dothideomycetes</taxon>
        <taxon>Pleosporomycetidae</taxon>
        <taxon>Pleosporales</taxon>
        <taxon>Amniculicolaceae</taxon>
        <taxon>Amniculicola</taxon>
    </lineage>
</organism>
<gene>
    <name evidence="1" type="ORF">P154DRAFT_190041</name>
</gene>
<dbReference type="OrthoDB" id="2520703at2759"/>
<dbReference type="Proteomes" id="UP000799779">
    <property type="component" value="Unassembled WGS sequence"/>
</dbReference>
<dbReference type="AlphaFoldDB" id="A0A6A5WL84"/>
<accession>A0A6A5WL84</accession>
<keyword evidence="2" id="KW-1185">Reference proteome</keyword>
<sequence length="248" mass="28047">MATAKSLISSFSGFDKLPEEIVKSIFQCYEPVRSFNIRGRGEDEKNRRENNRRSGHALHALCLTSQKLLRIAQPILYTTFILEGSRGTKAARLMSYIRATHRKPWLRDSLQYIEQFHDIPFKGREWSNPSESASSIGFDELIKPLVVGIWGPRHKFYPNQTRDDTLDQPLLALVIMSSPNIGHLVLEVVLDQTPSVLELIGFGGHPGRALFHGFPQLDRLHIEIISCADWGALTVDIQPAASSIRWSM</sequence>
<reference evidence="1" key="1">
    <citation type="journal article" date="2020" name="Stud. Mycol.">
        <title>101 Dothideomycetes genomes: a test case for predicting lifestyles and emergence of pathogens.</title>
        <authorList>
            <person name="Haridas S."/>
            <person name="Albert R."/>
            <person name="Binder M."/>
            <person name="Bloem J."/>
            <person name="Labutti K."/>
            <person name="Salamov A."/>
            <person name="Andreopoulos B."/>
            <person name="Baker S."/>
            <person name="Barry K."/>
            <person name="Bills G."/>
            <person name="Bluhm B."/>
            <person name="Cannon C."/>
            <person name="Castanera R."/>
            <person name="Culley D."/>
            <person name="Daum C."/>
            <person name="Ezra D."/>
            <person name="Gonzalez J."/>
            <person name="Henrissat B."/>
            <person name="Kuo A."/>
            <person name="Liang C."/>
            <person name="Lipzen A."/>
            <person name="Lutzoni F."/>
            <person name="Magnuson J."/>
            <person name="Mondo S."/>
            <person name="Nolan M."/>
            <person name="Ohm R."/>
            <person name="Pangilinan J."/>
            <person name="Park H.-J."/>
            <person name="Ramirez L."/>
            <person name="Alfaro M."/>
            <person name="Sun H."/>
            <person name="Tritt A."/>
            <person name="Yoshinaga Y."/>
            <person name="Zwiers L.-H."/>
            <person name="Turgeon B."/>
            <person name="Goodwin S."/>
            <person name="Spatafora J."/>
            <person name="Crous P."/>
            <person name="Grigoriev I."/>
        </authorList>
    </citation>
    <scope>NUCLEOTIDE SEQUENCE</scope>
    <source>
        <strain evidence="1">CBS 123094</strain>
    </source>
</reference>
<evidence type="ECO:0000313" key="2">
    <source>
        <dbReference type="Proteomes" id="UP000799779"/>
    </source>
</evidence>
<dbReference type="EMBL" id="ML977586">
    <property type="protein sequence ID" value="KAF2000911.1"/>
    <property type="molecule type" value="Genomic_DNA"/>
</dbReference>
<protein>
    <submittedName>
        <fullName evidence="1">Uncharacterized protein</fullName>
    </submittedName>
</protein>
<evidence type="ECO:0000313" key="1">
    <source>
        <dbReference type="EMBL" id="KAF2000911.1"/>
    </source>
</evidence>
<proteinExistence type="predicted"/>
<name>A0A6A5WL84_9PLEO</name>